<evidence type="ECO:0000313" key="14">
    <source>
        <dbReference type="Proteomes" id="UP000199280"/>
    </source>
</evidence>
<keyword evidence="6 9" id="KW-0472">Membrane</keyword>
<name>A0A143Y789_9LACT</name>
<dbReference type="EMBL" id="FNYT01000001">
    <property type="protein sequence ID" value="SEI58109.1"/>
    <property type="molecule type" value="Genomic_DNA"/>
</dbReference>
<dbReference type="GO" id="GO:0005886">
    <property type="term" value="C:plasma membrane"/>
    <property type="evidence" value="ECO:0007669"/>
    <property type="project" value="UniProtKB-SubCell"/>
</dbReference>
<keyword evidence="14" id="KW-1185">Reference proteome</keyword>
<dbReference type="Proteomes" id="UP000076878">
    <property type="component" value="Unassembled WGS sequence"/>
</dbReference>
<feature type="transmembrane region" description="Helical" evidence="9">
    <location>
        <begin position="386"/>
        <end position="405"/>
    </location>
</feature>
<comment type="subcellular location">
    <subcellularLocation>
        <location evidence="1">Cell membrane</location>
        <topology evidence="1">Multi-pass membrane protein</topology>
    </subcellularLocation>
</comment>
<dbReference type="InterPro" id="IPR050879">
    <property type="entry name" value="Acyltransferase_3"/>
</dbReference>
<accession>A0A143Y789</accession>
<dbReference type="Pfam" id="PF01757">
    <property type="entry name" value="Acyl_transf_3"/>
    <property type="match status" value="1"/>
</dbReference>
<feature type="transmembrane region" description="Helical" evidence="9">
    <location>
        <begin position="167"/>
        <end position="187"/>
    </location>
</feature>
<feature type="transmembrane region" description="Helical" evidence="9">
    <location>
        <begin position="12"/>
        <end position="30"/>
    </location>
</feature>
<feature type="transmembrane region" description="Helical" evidence="9">
    <location>
        <begin position="232"/>
        <end position="252"/>
    </location>
</feature>
<reference evidence="11 13" key="1">
    <citation type="submission" date="2016-02" db="EMBL/GenBank/DDBJ databases">
        <authorList>
            <person name="Wen L."/>
            <person name="He K."/>
            <person name="Yang H."/>
        </authorList>
    </citation>
    <scope>NUCLEOTIDE SEQUENCE [LARGE SCALE GENOMIC DNA]</scope>
    <source>
        <strain evidence="11">Trichococcus_R210</strain>
    </source>
</reference>
<keyword evidence="4 9" id="KW-0812">Transmembrane</keyword>
<feature type="transmembrane region" description="Helical" evidence="9">
    <location>
        <begin position="76"/>
        <end position="94"/>
    </location>
</feature>
<feature type="transmembrane region" description="Helical" evidence="9">
    <location>
        <begin position="302"/>
        <end position="318"/>
    </location>
</feature>
<feature type="coiled-coil region" evidence="8">
    <location>
        <begin position="413"/>
        <end position="450"/>
    </location>
</feature>
<dbReference type="InterPro" id="IPR002656">
    <property type="entry name" value="Acyl_transf_3_dom"/>
</dbReference>
<dbReference type="EMBL" id="FJNB01000001">
    <property type="protein sequence ID" value="CZQ79908.1"/>
    <property type="molecule type" value="Genomic_DNA"/>
</dbReference>
<dbReference type="GO" id="GO:0009103">
    <property type="term" value="P:lipopolysaccharide biosynthetic process"/>
    <property type="evidence" value="ECO:0007669"/>
    <property type="project" value="TreeGrafter"/>
</dbReference>
<evidence type="ECO:0000256" key="2">
    <source>
        <dbReference type="ARBA" id="ARBA00022475"/>
    </source>
</evidence>
<dbReference type="Proteomes" id="UP000199280">
    <property type="component" value="Unassembled WGS sequence"/>
</dbReference>
<dbReference type="RefSeq" id="WP_068620306.1">
    <property type="nucleotide sequence ID" value="NZ_FJNB01000001.1"/>
</dbReference>
<organism evidence="11 13">
    <name type="scientific">Trichococcus ilyis</name>
    <dbReference type="NCBI Taxonomy" id="640938"/>
    <lineage>
        <taxon>Bacteria</taxon>
        <taxon>Bacillati</taxon>
        <taxon>Bacillota</taxon>
        <taxon>Bacilli</taxon>
        <taxon>Lactobacillales</taxon>
        <taxon>Carnobacteriaceae</taxon>
        <taxon>Trichococcus</taxon>
    </lineage>
</organism>
<dbReference type="InterPro" id="IPR036514">
    <property type="entry name" value="SGNH_hydro_sf"/>
</dbReference>
<feature type="transmembrane region" description="Helical" evidence="9">
    <location>
        <begin position="330"/>
        <end position="348"/>
    </location>
</feature>
<keyword evidence="2" id="KW-1003">Cell membrane</keyword>
<evidence type="ECO:0000256" key="1">
    <source>
        <dbReference type="ARBA" id="ARBA00004651"/>
    </source>
</evidence>
<dbReference type="GO" id="GO:0016747">
    <property type="term" value="F:acyltransferase activity, transferring groups other than amino-acyl groups"/>
    <property type="evidence" value="ECO:0007669"/>
    <property type="project" value="InterPro"/>
</dbReference>
<dbReference type="OrthoDB" id="9796461at2"/>
<feature type="transmembrane region" description="Helical" evidence="9">
    <location>
        <begin position="36"/>
        <end position="55"/>
    </location>
</feature>
<keyword evidence="7 11" id="KW-0012">Acyltransferase</keyword>
<keyword evidence="8" id="KW-0175">Coiled coil</keyword>
<evidence type="ECO:0000256" key="6">
    <source>
        <dbReference type="ARBA" id="ARBA00023136"/>
    </source>
</evidence>
<feature type="transmembrane region" description="Helical" evidence="9">
    <location>
        <begin position="264"/>
        <end position="282"/>
    </location>
</feature>
<evidence type="ECO:0000256" key="7">
    <source>
        <dbReference type="ARBA" id="ARBA00023315"/>
    </source>
</evidence>
<keyword evidence="5 9" id="KW-1133">Transmembrane helix</keyword>
<feature type="domain" description="Acyltransferase 3" evidence="10">
    <location>
        <begin position="10"/>
        <end position="323"/>
    </location>
</feature>
<reference evidence="12 14" key="2">
    <citation type="submission" date="2016-10" db="EMBL/GenBank/DDBJ databases">
        <authorList>
            <person name="Varghese N."/>
            <person name="Submissions S."/>
        </authorList>
    </citation>
    <scope>NUCLEOTIDE SEQUENCE [LARGE SCALE GENOMIC DNA]</scope>
    <source>
        <strain evidence="12 14">DSM 22150</strain>
    </source>
</reference>
<evidence type="ECO:0000256" key="4">
    <source>
        <dbReference type="ARBA" id="ARBA00022692"/>
    </source>
</evidence>
<evidence type="ECO:0000256" key="3">
    <source>
        <dbReference type="ARBA" id="ARBA00022679"/>
    </source>
</evidence>
<evidence type="ECO:0000256" key="9">
    <source>
        <dbReference type="SAM" id="Phobius"/>
    </source>
</evidence>
<gene>
    <name evidence="12" type="ORF">SAMN05216375_101258</name>
    <name evidence="11" type="ORF">TR210_10</name>
</gene>
<dbReference type="SUPFAM" id="SSF52266">
    <property type="entry name" value="SGNH hydrolase"/>
    <property type="match status" value="1"/>
</dbReference>
<feature type="transmembrane region" description="Helical" evidence="9">
    <location>
        <begin position="202"/>
        <end position="220"/>
    </location>
</feature>
<evidence type="ECO:0000256" key="5">
    <source>
        <dbReference type="ARBA" id="ARBA00022989"/>
    </source>
</evidence>
<dbReference type="AlphaFoldDB" id="A0A143Y789"/>
<dbReference type="PANTHER" id="PTHR23028">
    <property type="entry name" value="ACETYLTRANSFERASE"/>
    <property type="match status" value="1"/>
</dbReference>
<dbReference type="PANTHER" id="PTHR23028:SF53">
    <property type="entry name" value="ACYL_TRANSF_3 DOMAIN-CONTAINING PROTEIN"/>
    <property type="match status" value="1"/>
</dbReference>
<evidence type="ECO:0000259" key="10">
    <source>
        <dbReference type="Pfam" id="PF01757"/>
    </source>
</evidence>
<evidence type="ECO:0000313" key="13">
    <source>
        <dbReference type="Proteomes" id="UP000076878"/>
    </source>
</evidence>
<dbReference type="Gene3D" id="3.40.50.1110">
    <property type="entry name" value="SGNH hydrolase"/>
    <property type="match status" value="1"/>
</dbReference>
<feature type="transmembrane region" description="Helical" evidence="9">
    <location>
        <begin position="138"/>
        <end position="160"/>
    </location>
</feature>
<evidence type="ECO:0000313" key="11">
    <source>
        <dbReference type="EMBL" id="CZQ79908.1"/>
    </source>
</evidence>
<evidence type="ECO:0000313" key="12">
    <source>
        <dbReference type="EMBL" id="SEI58109.1"/>
    </source>
</evidence>
<proteinExistence type="predicted"/>
<evidence type="ECO:0000256" key="8">
    <source>
        <dbReference type="SAM" id="Coils"/>
    </source>
</evidence>
<dbReference type="CDD" id="cd01840">
    <property type="entry name" value="SGNH_hydrolase_yrhL_like"/>
    <property type="match status" value="1"/>
</dbReference>
<protein>
    <submittedName>
        <fullName evidence="11">Acyltransferase 3</fullName>
    </submittedName>
    <submittedName>
        <fullName evidence="12">Peptidoglycan/LPS O-acetylase OafA/YrhL, contains acyltransferase and SGNH-hydrolase domains</fullName>
    </submittedName>
</protein>
<dbReference type="STRING" id="640938.TR210_10"/>
<keyword evidence="3 11" id="KW-0808">Transferase</keyword>
<sequence length="619" mass="69916">MTLQKRSVPLDGMRALAIVATIFYHLMPHILPGGYLAVNIFFVLTGYFITASVIEEYGQKHKLAYKQYLSRRFQKIYLPLVWMLVTVTAYLTVFQRDLLLNLRPWILSSLGMYNNWWQIWVGGSYFEQFYVQSPFTHLWFLSVMSQFYIVWPLFALLLLALFKDKRIILFTAVGLSLFSAVLMAGLYEPGQDASRVYYGTDTRLFSFMVGSSFAVVWPIGELDQSLPKGKRRLLAAAGLLSYAVLGIMFRCLSDSQTLTYRGGMYLNSLIIGIAVAATAHPAMGPAKILRFKPIQWIGRRSFLLYLWYYPVISLYQAKVVDTSTMPGRHLLVQALFILLLAELGYQLFEKERWKVPFLQNWRLGDNLSAMKATWSRSATRHWPEKIASLISLSVLAAALTGILQASSGENVAVQELRDQIALSQKKMEVINQDESIRSRAINNIEGLEREAVLFAHDMDITFIGDSVLLSAADQLLSVFGQAVVEGAVSRQLYQTAGVIDSLKERGQLHETVVVILGSNGTFTQSQMEAFIKRIGPSRELFFLTTNVPRIWKDSVNAQLALAESNHSNVHILDWDGHSDGHDDWLLADKVHPNPTGAHQLAIFMAEQIYRESNEENGSN</sequence>